<evidence type="ECO:0000313" key="1">
    <source>
        <dbReference type="EMBL" id="AKL96644.1"/>
    </source>
</evidence>
<dbReference type="EMBL" id="CP009687">
    <property type="protein sequence ID" value="AKL96644.1"/>
    <property type="molecule type" value="Genomic_DNA"/>
</dbReference>
<gene>
    <name evidence="1" type="ORF">CACET_c32000</name>
</gene>
<dbReference type="OrthoDB" id="1809393at2"/>
<dbReference type="RefSeq" id="WP_044825831.1">
    <property type="nucleotide sequence ID" value="NZ_CP009687.1"/>
</dbReference>
<reference evidence="1 2" key="1">
    <citation type="submission" date="2014-10" db="EMBL/GenBank/DDBJ databases">
        <title>Genome sequence of Clostridium aceticum DSM 1496.</title>
        <authorList>
            <person name="Poehlein A."/>
            <person name="Schiel-Bengelsdorf B."/>
            <person name="Gottschalk G."/>
            <person name="Duerre P."/>
            <person name="Daniel R."/>
        </authorList>
    </citation>
    <scope>NUCLEOTIDE SEQUENCE [LARGE SCALE GENOMIC DNA]</scope>
    <source>
        <strain evidence="1 2">DSM 1496</strain>
    </source>
</reference>
<dbReference type="KEGG" id="cace:CACET_c32000"/>
<dbReference type="Proteomes" id="UP000035704">
    <property type="component" value="Chromosome"/>
</dbReference>
<sequence>MKGTGLVDANGLEICVGHETELKLDDGSVRRFKVKEKTVIRRVVNHPDFIAGTSKVAITGIVFEWEGYDLFPCVDRDGVPDNEKMVIIGPHNES</sequence>
<organism evidence="1 2">
    <name type="scientific">Clostridium aceticum</name>
    <dbReference type="NCBI Taxonomy" id="84022"/>
    <lineage>
        <taxon>Bacteria</taxon>
        <taxon>Bacillati</taxon>
        <taxon>Bacillota</taxon>
        <taxon>Clostridia</taxon>
        <taxon>Eubacteriales</taxon>
        <taxon>Clostridiaceae</taxon>
        <taxon>Clostridium</taxon>
    </lineage>
</organism>
<proteinExistence type="predicted"/>
<evidence type="ECO:0000313" key="2">
    <source>
        <dbReference type="Proteomes" id="UP000035704"/>
    </source>
</evidence>
<keyword evidence="2" id="KW-1185">Reference proteome</keyword>
<protein>
    <submittedName>
        <fullName evidence="1">Uncharacterized protein</fullName>
    </submittedName>
</protein>
<accession>A0A0D8I7R1</accession>
<name>A0A0D8I7R1_9CLOT</name>
<dbReference type="STRING" id="84022.CACET_c32000"/>
<dbReference type="AlphaFoldDB" id="A0A0D8I7R1"/>
<dbReference type="PATRIC" id="fig|84022.5.peg.1317"/>